<dbReference type="EC" id="3.1.1.97" evidence="6"/>
<keyword evidence="9" id="KW-1185">Reference proteome</keyword>
<dbReference type="PANTHER" id="PTHR46042:SF1">
    <property type="entry name" value="DIPHTHINE METHYLTRANSFERASE"/>
    <property type="match status" value="1"/>
</dbReference>
<dbReference type="GO" id="GO:0005737">
    <property type="term" value="C:cytoplasm"/>
    <property type="evidence" value="ECO:0007669"/>
    <property type="project" value="TreeGrafter"/>
</dbReference>
<protein>
    <recommendedName>
        <fullName evidence="6">methylated diphthine methylhydrolase</fullName>
        <ecNumber evidence="6">3.1.1.97</ecNumber>
    </recommendedName>
</protein>
<evidence type="ECO:0000256" key="6">
    <source>
        <dbReference type="ARBA" id="ARBA00039131"/>
    </source>
</evidence>
<dbReference type="InterPro" id="IPR036322">
    <property type="entry name" value="WD40_repeat_dom_sf"/>
</dbReference>
<dbReference type="EMBL" id="JXXN02000676">
    <property type="protein sequence ID" value="THD26638.1"/>
    <property type="molecule type" value="Genomic_DNA"/>
</dbReference>
<comment type="similarity">
    <text evidence="5">Belongs to the DPH7 family.</text>
</comment>
<dbReference type="InterPro" id="IPR015943">
    <property type="entry name" value="WD40/YVTN_repeat-like_dom_sf"/>
</dbReference>
<name>A0A4E0RVT6_FASHE</name>
<comment type="pathway">
    <text evidence="1">Protein modification; peptidyl-diphthamide biosynthesis.</text>
</comment>
<dbReference type="InterPro" id="IPR001680">
    <property type="entry name" value="WD40_rpt"/>
</dbReference>
<organism evidence="8 9">
    <name type="scientific">Fasciola hepatica</name>
    <name type="common">Liver fluke</name>
    <dbReference type="NCBI Taxonomy" id="6192"/>
    <lineage>
        <taxon>Eukaryota</taxon>
        <taxon>Metazoa</taxon>
        <taxon>Spiralia</taxon>
        <taxon>Lophotrochozoa</taxon>
        <taxon>Platyhelminthes</taxon>
        <taxon>Trematoda</taxon>
        <taxon>Digenea</taxon>
        <taxon>Plagiorchiida</taxon>
        <taxon>Echinostomata</taxon>
        <taxon>Echinostomatoidea</taxon>
        <taxon>Fasciolidae</taxon>
        <taxon>Fasciola</taxon>
    </lineage>
</organism>
<evidence type="ECO:0000256" key="7">
    <source>
        <dbReference type="ARBA" id="ARBA00047551"/>
    </source>
</evidence>
<accession>A0A4E0RVT6</accession>
<dbReference type="InterPro" id="IPR019775">
    <property type="entry name" value="WD40_repeat_CS"/>
</dbReference>
<reference evidence="8" key="1">
    <citation type="submission" date="2019-03" db="EMBL/GenBank/DDBJ databases">
        <title>Improved annotation for the trematode Fasciola hepatica.</title>
        <authorList>
            <person name="Choi Y.-J."/>
            <person name="Martin J."/>
            <person name="Mitreva M."/>
        </authorList>
    </citation>
    <scope>NUCLEOTIDE SEQUENCE [LARGE SCALE GENOMIC DNA]</scope>
</reference>
<gene>
    <name evidence="8" type="ORF">D915_002608</name>
</gene>
<evidence type="ECO:0000256" key="2">
    <source>
        <dbReference type="ARBA" id="ARBA00022574"/>
    </source>
</evidence>
<evidence type="ECO:0000313" key="8">
    <source>
        <dbReference type="EMBL" id="THD26638.1"/>
    </source>
</evidence>
<dbReference type="GO" id="GO:0017183">
    <property type="term" value="P:protein histidyl modification to diphthamide"/>
    <property type="evidence" value="ECO:0007669"/>
    <property type="project" value="TreeGrafter"/>
</dbReference>
<keyword evidence="2" id="KW-0853">WD repeat</keyword>
<evidence type="ECO:0000313" key="9">
    <source>
        <dbReference type="Proteomes" id="UP000230066"/>
    </source>
</evidence>
<evidence type="ECO:0000256" key="1">
    <source>
        <dbReference type="ARBA" id="ARBA00005156"/>
    </source>
</evidence>
<dbReference type="Proteomes" id="UP000230066">
    <property type="component" value="Unassembled WGS sequence"/>
</dbReference>
<dbReference type="SUPFAM" id="SSF50978">
    <property type="entry name" value="WD40 repeat-like"/>
    <property type="match status" value="1"/>
</dbReference>
<dbReference type="PANTHER" id="PTHR46042">
    <property type="entry name" value="DIPHTHINE METHYLTRANSFERASE"/>
    <property type="match status" value="1"/>
</dbReference>
<dbReference type="InterPro" id="IPR052415">
    <property type="entry name" value="Diphthine_MTase"/>
</dbReference>
<keyword evidence="4" id="KW-0378">Hydrolase</keyword>
<comment type="caution">
    <text evidence="8">The sequence shown here is derived from an EMBL/GenBank/DDBJ whole genome shotgun (WGS) entry which is preliminary data.</text>
</comment>
<dbReference type="PROSITE" id="PS00678">
    <property type="entry name" value="WD_REPEATS_1"/>
    <property type="match status" value="1"/>
</dbReference>
<evidence type="ECO:0000256" key="4">
    <source>
        <dbReference type="ARBA" id="ARBA00022801"/>
    </source>
</evidence>
<feature type="non-terminal residue" evidence="8">
    <location>
        <position position="1"/>
    </location>
</feature>
<dbReference type="SMART" id="SM00320">
    <property type="entry name" value="WD40"/>
    <property type="match status" value="1"/>
</dbReference>
<proteinExistence type="inferred from homology"/>
<dbReference type="GO" id="GO:0061685">
    <property type="term" value="F:diphthine methylesterase activity"/>
    <property type="evidence" value="ECO:0007669"/>
    <property type="project" value="UniProtKB-EC"/>
</dbReference>
<comment type="catalytic activity">
    <reaction evidence="7">
        <text>diphthine methyl ester-[translation elongation factor 2] + H2O = diphthine-[translation elongation factor 2] + methanol + H(+)</text>
        <dbReference type="Rhea" id="RHEA:42656"/>
        <dbReference type="Rhea" id="RHEA-COMP:10172"/>
        <dbReference type="Rhea" id="RHEA-COMP:10173"/>
        <dbReference type="ChEBI" id="CHEBI:15377"/>
        <dbReference type="ChEBI" id="CHEBI:15378"/>
        <dbReference type="ChEBI" id="CHEBI:17790"/>
        <dbReference type="ChEBI" id="CHEBI:79005"/>
        <dbReference type="ChEBI" id="CHEBI:82696"/>
        <dbReference type="EC" id="3.1.1.97"/>
    </reaction>
</comment>
<dbReference type="AlphaFoldDB" id="A0A4E0RVT6"/>
<keyword evidence="3" id="KW-0677">Repeat</keyword>
<evidence type="ECO:0000256" key="3">
    <source>
        <dbReference type="ARBA" id="ARBA00022737"/>
    </source>
</evidence>
<sequence length="368" mass="41089">RIWREKFPFHEVINKFRSADSHSLLSLQDNLNGGNNNVHWNTICSFSTTYHVDTIEFSPDHRVALCGSYELDEESRRRVGQLLVFTQTDESHFYLSLQLDCAGLLDLSWLDNVTAVGAQANGEAVLWHLDENDRTNCAPTYRRITDALLLSTQVAREKYVPHSALFLVRLLNFLFGLCRIRDTLQENVYYSGGDDSVCYAWDERCYSKPILSLKHEVGVCSVVAQPIGTNTISTGCYDGFLRIWDLRMSGDRISDSSRPVLLICSSGGGGVWRHKWLTSRYVLMAAMHSGFVAVGPVCSPGFNGDAKTLEPLACYRPSAKLAYGIDCYVHHSNSSTADSHLNAVVATCSFYDNTIDFSRLTLPTTPCG</sequence>
<dbReference type="Gene3D" id="2.130.10.10">
    <property type="entry name" value="YVTN repeat-like/Quinoprotein amine dehydrogenase"/>
    <property type="match status" value="1"/>
</dbReference>
<evidence type="ECO:0000256" key="5">
    <source>
        <dbReference type="ARBA" id="ARBA00038092"/>
    </source>
</evidence>